<evidence type="ECO:0000256" key="2">
    <source>
        <dbReference type="ARBA" id="ARBA00022692"/>
    </source>
</evidence>
<gene>
    <name evidence="7" type="ORF">Pmar_PMAR006034</name>
</gene>
<feature type="domain" description="ABC-2 type transporter transmembrane" evidence="6">
    <location>
        <begin position="12"/>
        <end position="251"/>
    </location>
</feature>
<evidence type="ECO:0000256" key="4">
    <source>
        <dbReference type="ARBA" id="ARBA00023136"/>
    </source>
</evidence>
<feature type="transmembrane region" description="Helical" evidence="5">
    <location>
        <begin position="239"/>
        <end position="259"/>
    </location>
</feature>
<dbReference type="GeneID" id="9065231"/>
<keyword evidence="8" id="KW-1185">Reference proteome</keyword>
<organism evidence="8">
    <name type="scientific">Perkinsus marinus (strain ATCC 50983 / TXsc)</name>
    <dbReference type="NCBI Taxonomy" id="423536"/>
    <lineage>
        <taxon>Eukaryota</taxon>
        <taxon>Sar</taxon>
        <taxon>Alveolata</taxon>
        <taxon>Perkinsozoa</taxon>
        <taxon>Perkinsea</taxon>
        <taxon>Perkinsida</taxon>
        <taxon>Perkinsidae</taxon>
        <taxon>Perkinsus</taxon>
    </lineage>
</organism>
<accession>C5LA13</accession>
<dbReference type="InterPro" id="IPR013525">
    <property type="entry name" value="ABC2_TM"/>
</dbReference>
<evidence type="ECO:0000313" key="8">
    <source>
        <dbReference type="Proteomes" id="UP000007800"/>
    </source>
</evidence>
<feature type="transmembrane region" description="Helical" evidence="5">
    <location>
        <begin position="122"/>
        <end position="147"/>
    </location>
</feature>
<keyword evidence="4 5" id="KW-0472">Membrane</keyword>
<feature type="transmembrane region" description="Helical" evidence="5">
    <location>
        <begin position="85"/>
        <end position="110"/>
    </location>
</feature>
<dbReference type="EMBL" id="GG680729">
    <property type="protein sequence ID" value="EER06269.1"/>
    <property type="molecule type" value="Genomic_DNA"/>
</dbReference>
<feature type="transmembrane region" description="Helical" evidence="5">
    <location>
        <begin position="159"/>
        <end position="176"/>
    </location>
</feature>
<evidence type="ECO:0000256" key="1">
    <source>
        <dbReference type="ARBA" id="ARBA00004141"/>
    </source>
</evidence>
<name>C5LA13_PERM5</name>
<dbReference type="Proteomes" id="UP000007800">
    <property type="component" value="Unassembled WGS sequence"/>
</dbReference>
<evidence type="ECO:0000259" key="6">
    <source>
        <dbReference type="Pfam" id="PF12698"/>
    </source>
</evidence>
<dbReference type="Pfam" id="PF12698">
    <property type="entry name" value="ABC2_membrane_3"/>
    <property type="match status" value="1"/>
</dbReference>
<dbReference type="GO" id="GO:0140359">
    <property type="term" value="F:ABC-type transporter activity"/>
    <property type="evidence" value="ECO:0007669"/>
    <property type="project" value="InterPro"/>
</dbReference>
<dbReference type="AlphaFoldDB" id="C5LA13"/>
<sequence>MALSAFTNSTLSIIAGSRNFSVAVANSPLPYMKNYLVDITQLLVPMLTMLGFVPFAYVVITIVFWRVDHITTQLKFMGMSVRQQYFALFTHRLVFGFLPSLAVLLIAAGGVGSDLLGNGGRWLAYLILVVTTFLALIPAAMMLAPLFKSGRQVADSFPLMWNCLSIIPYIIVWIMSTNSSESVRNAGAIFGDVLTIIPTLSYQRGTQQLLSLQFIVDRASGEEGSPVGWSDTFKPENGVLTPILVNIGVIIISKNIFIFPCSD</sequence>
<feature type="transmembrane region" description="Helical" evidence="5">
    <location>
        <begin position="42"/>
        <end position="65"/>
    </location>
</feature>
<comment type="subcellular location">
    <subcellularLocation>
        <location evidence="1">Membrane</location>
        <topology evidence="1">Multi-pass membrane protein</topology>
    </subcellularLocation>
</comment>
<keyword evidence="2 5" id="KW-0812">Transmembrane</keyword>
<dbReference type="GO" id="GO:0016020">
    <property type="term" value="C:membrane"/>
    <property type="evidence" value="ECO:0007669"/>
    <property type="project" value="UniProtKB-SubCell"/>
</dbReference>
<keyword evidence="3 5" id="KW-1133">Transmembrane helix</keyword>
<evidence type="ECO:0000313" key="7">
    <source>
        <dbReference type="EMBL" id="EER06269.1"/>
    </source>
</evidence>
<dbReference type="RefSeq" id="XP_002774453.1">
    <property type="nucleotide sequence ID" value="XM_002774407.1"/>
</dbReference>
<dbReference type="InParanoid" id="C5LA13"/>
<evidence type="ECO:0000256" key="5">
    <source>
        <dbReference type="SAM" id="Phobius"/>
    </source>
</evidence>
<reference evidence="7 8" key="1">
    <citation type="submission" date="2008-07" db="EMBL/GenBank/DDBJ databases">
        <authorList>
            <person name="El-Sayed N."/>
            <person name="Caler E."/>
            <person name="Inman J."/>
            <person name="Amedeo P."/>
            <person name="Hass B."/>
            <person name="Wortman J."/>
        </authorList>
    </citation>
    <scope>NUCLEOTIDE SEQUENCE [LARGE SCALE GENOMIC DNA]</scope>
    <source>
        <strain evidence="8">ATCC 50983 / TXsc</strain>
    </source>
</reference>
<evidence type="ECO:0000256" key="3">
    <source>
        <dbReference type="ARBA" id="ARBA00022989"/>
    </source>
</evidence>
<protein>
    <recommendedName>
        <fullName evidence="6">ABC-2 type transporter transmembrane domain-containing protein</fullName>
    </recommendedName>
</protein>
<proteinExistence type="predicted"/>